<comment type="caution">
    <text evidence="2">The sequence shown here is derived from an EMBL/GenBank/DDBJ whole genome shotgun (WGS) entry which is preliminary data.</text>
</comment>
<dbReference type="AlphaFoldDB" id="K0RGE2"/>
<feature type="compositionally biased region" description="Polar residues" evidence="1">
    <location>
        <begin position="993"/>
        <end position="1002"/>
    </location>
</feature>
<sequence>MATTGGRQRNLPCINDVILSNVSLGRQERARKVGVALALVCIIIDYSPTQSNPILVGNSYDKARDNTDKLLYQLPEKTRPATRIIWFSQNARPQESNEHSNAKACKARDHNSDMLFVNVIKEEDHQRETGADAPYQKPRKPHSATSQLIPPCLVERITRVVSRSHEGDRHQRQNKFEPIYGKEGGHGHDHAQRRIRAVLVLFRILADDDDPHPHDSGDELADNLGNHFIDAPPWPTSFFALKIEYEDISAGDWKRTDFQMANCSAGETDPSIHWAGVMPSDSGSAFESERRIASETTMALVLRKGNLRWVPGGTTVGVKGLPVYVSPPLQIEPNLELSASGVEGGPVVYRLLVGVLQFGGRRTIAAPRVEVVAAISINASEQQRRPFERIVSANGLVWPAGRGTDLAAGLAAKSLQGVPFRVRPKEVDVVAESAVQVRAERAAFERDFVGALADGAAESTCWGVGLHSAGLERARQLGLSAATRGIRIPSIYLVLARLLDVGLGVCDWRGDGDGGIVEDNNPDFHLCLARTGGQLGQIESWPRPPEQTRLDKRSRSSISWAARRRRHNTTVHHCSKDRPTNRHYSARDRSSSTFRSSIGMLRTFLVHLFKGWSIFGRRKVRQKLRRDGDRSEGDAIIGELLSEGHVLIPFAVDGYGGLGPMARRLLFGDRPRRALTFRQDRPNATRMYARASAPPAPHAVVTLASIRWKQNQTRAFYGHSYTAPTPHEHLLQQLGLCFTKAFAIHIRNSYQKLICPHSGTETTIVRLNHIPGFAGSAGARPAIPFWTKRHQEAELVTSRRTNGRYERGGGGRKETPPQPDHGLPQKKDLRTTHSERPSSVSHAVYSTLPWNPRNVRRILGDTMYTVTMECRVPTDHLDNFMAVPHLLRTRCGRAADPVFAEDNLTGEDIDPPLSGPSNGSSDDDAGGEVDSHDEASADPSFSDVVDCEDADGGVAPQDEPIDSLFIGMVDDKDGRSSDEDADGDMTSQDEESANTSFDTSDQNQHEQADEGDCADDFDRLSLAQCDAVPRNTGIPGPSRLQASAKARFEAYWQNKLHADPVLTIGNLDLALTLVVYSVFKVTVLTSWPTWNHIEEGQ</sequence>
<dbReference type="EMBL" id="AGNL01041746">
    <property type="protein sequence ID" value="EJK51374.1"/>
    <property type="molecule type" value="Genomic_DNA"/>
</dbReference>
<reference evidence="2 3" key="1">
    <citation type="journal article" date="2012" name="Genome Biol.">
        <title>Genome and low-iron response of an oceanic diatom adapted to chronic iron limitation.</title>
        <authorList>
            <person name="Lommer M."/>
            <person name="Specht M."/>
            <person name="Roy A.S."/>
            <person name="Kraemer L."/>
            <person name="Andreson R."/>
            <person name="Gutowska M.A."/>
            <person name="Wolf J."/>
            <person name="Bergner S.V."/>
            <person name="Schilhabel M.B."/>
            <person name="Klostermeier U.C."/>
            <person name="Beiko R.G."/>
            <person name="Rosenstiel P."/>
            <person name="Hippler M."/>
            <person name="Laroche J."/>
        </authorList>
    </citation>
    <scope>NUCLEOTIDE SEQUENCE [LARGE SCALE GENOMIC DNA]</scope>
    <source>
        <strain evidence="2 3">CCMP1005</strain>
    </source>
</reference>
<name>K0RGE2_THAOC</name>
<feature type="compositionally biased region" description="Acidic residues" evidence="1">
    <location>
        <begin position="979"/>
        <end position="992"/>
    </location>
</feature>
<feature type="region of interest" description="Disordered" evidence="1">
    <location>
        <begin position="123"/>
        <end position="145"/>
    </location>
</feature>
<feature type="compositionally biased region" description="Basic and acidic residues" evidence="1">
    <location>
        <begin position="969"/>
        <end position="978"/>
    </location>
</feature>
<feature type="region of interest" description="Disordered" evidence="1">
    <location>
        <begin position="791"/>
        <end position="841"/>
    </location>
</feature>
<feature type="region of interest" description="Disordered" evidence="1">
    <location>
        <begin position="903"/>
        <end position="1012"/>
    </location>
</feature>
<feature type="compositionally biased region" description="Basic and acidic residues" evidence="1">
    <location>
        <begin position="823"/>
        <end position="836"/>
    </location>
</feature>
<protein>
    <submittedName>
        <fullName evidence="2">Uncharacterized protein</fullName>
    </submittedName>
</protein>
<evidence type="ECO:0000256" key="1">
    <source>
        <dbReference type="SAM" id="MobiDB-lite"/>
    </source>
</evidence>
<organism evidence="2 3">
    <name type="scientific">Thalassiosira oceanica</name>
    <name type="common">Marine diatom</name>
    <dbReference type="NCBI Taxonomy" id="159749"/>
    <lineage>
        <taxon>Eukaryota</taxon>
        <taxon>Sar</taxon>
        <taxon>Stramenopiles</taxon>
        <taxon>Ochrophyta</taxon>
        <taxon>Bacillariophyta</taxon>
        <taxon>Coscinodiscophyceae</taxon>
        <taxon>Thalassiosirophycidae</taxon>
        <taxon>Thalassiosirales</taxon>
        <taxon>Thalassiosiraceae</taxon>
        <taxon>Thalassiosira</taxon>
    </lineage>
</organism>
<gene>
    <name evidence="2" type="ORF">THAOC_29454</name>
</gene>
<evidence type="ECO:0000313" key="2">
    <source>
        <dbReference type="EMBL" id="EJK51374.1"/>
    </source>
</evidence>
<feature type="compositionally biased region" description="Basic and acidic residues" evidence="1">
    <location>
        <begin position="803"/>
        <end position="815"/>
    </location>
</feature>
<dbReference type="Proteomes" id="UP000266841">
    <property type="component" value="Unassembled WGS sequence"/>
</dbReference>
<proteinExistence type="predicted"/>
<keyword evidence="3" id="KW-1185">Reference proteome</keyword>
<accession>K0RGE2</accession>
<evidence type="ECO:0000313" key="3">
    <source>
        <dbReference type="Proteomes" id="UP000266841"/>
    </source>
</evidence>